<dbReference type="InterPro" id="IPR011990">
    <property type="entry name" value="TPR-like_helical_dom_sf"/>
</dbReference>
<evidence type="ECO:0000313" key="7">
    <source>
        <dbReference type="EMBL" id="MBB5915965.1"/>
    </source>
</evidence>
<keyword evidence="7" id="KW-0645">Protease</keyword>
<feature type="compositionally biased region" description="Low complexity" evidence="5">
    <location>
        <begin position="435"/>
        <end position="445"/>
    </location>
</feature>
<comment type="caution">
    <text evidence="7">The sequence shown here is derived from an EMBL/GenBank/DDBJ whole genome shotgun (WGS) entry which is preliminary data.</text>
</comment>
<dbReference type="Proteomes" id="UP000540412">
    <property type="component" value="Unassembled WGS sequence"/>
</dbReference>
<dbReference type="InterPro" id="IPR003593">
    <property type="entry name" value="AAA+_ATPase"/>
</dbReference>
<dbReference type="EMBL" id="JACHIT010000002">
    <property type="protein sequence ID" value="MBB5915965.1"/>
    <property type="molecule type" value="Genomic_DNA"/>
</dbReference>
<keyword evidence="8" id="KW-1185">Reference proteome</keyword>
<organism evidence="7 8">
    <name type="scientific">Nocardia transvalensis</name>
    <dbReference type="NCBI Taxonomy" id="37333"/>
    <lineage>
        <taxon>Bacteria</taxon>
        <taxon>Bacillati</taxon>
        <taxon>Actinomycetota</taxon>
        <taxon>Actinomycetes</taxon>
        <taxon>Mycobacteriales</taxon>
        <taxon>Nocardiaceae</taxon>
        <taxon>Nocardia</taxon>
    </lineage>
</organism>
<evidence type="ECO:0000313" key="8">
    <source>
        <dbReference type="Proteomes" id="UP000540412"/>
    </source>
</evidence>
<dbReference type="SUPFAM" id="SSF52540">
    <property type="entry name" value="P-loop containing nucleoside triphosphate hydrolases"/>
    <property type="match status" value="1"/>
</dbReference>
<dbReference type="SMART" id="SM00382">
    <property type="entry name" value="AAA"/>
    <property type="match status" value="1"/>
</dbReference>
<keyword evidence="3 7" id="KW-0067">ATP-binding</keyword>
<sequence length="631" mass="66357">MDSFNPTSATDAALSAALAAAIAAGTAEIASAHLLLALLDATDGSAVALLRDVGADVAALRDAAGAIAERLPRAEDPSTAPRLAGTALAACAAARRLATNLRSESVAPDHVLVGLATDDTEEARLLAAHGADVSVLTGALLASRERGSTTTVNPQARHLREKYSTDLTELAVLGGLDPVVGRLHEIREMAMVWGRRTRNAVVLIGDRGVGKTAIISGLAQRITAEDAPEPMRDNAVVSLDLRAVLANARSLGEFDELLARVLDDIEDRAGRAVVFLDELQTVSAVAAELAVAASDLLTPLLARPALRLAAAATRAQYDRLVESDEALSRLFQPVAVGPLSLSETLDVLHAVKARYAAHHGVDITDAAVVAAAELGPRYAPGPQPEAAIHLLDAAAARLRMDERDRPLAGEDVAQLVRRSEGGLDPQKPGVPPPSAAAAETSPARRTPAEMTALAASLLTGGDTAGARHWYEKAADAGDADAMYTLATVLEQQVVRQGLLERMRRRHRNGGDLAESELWLRRAAVAGHPDAMVALAALLRRDGQADEAQIWEQRAANAGSAARPLPKQPPPSIIPPAPAPAPANEFRRLLGMVMGNHATAERLIALEQRRTPSADRAVLIARAIDKLQHDRR</sequence>
<proteinExistence type="predicted"/>
<dbReference type="Pfam" id="PF02861">
    <property type="entry name" value="Clp_N"/>
    <property type="match status" value="1"/>
</dbReference>
<dbReference type="RefSeq" id="WP_051161732.1">
    <property type="nucleotide sequence ID" value="NZ_JACHIT010000002.1"/>
</dbReference>
<dbReference type="SUPFAM" id="SSF81923">
    <property type="entry name" value="Double Clp-N motif"/>
    <property type="match status" value="1"/>
</dbReference>
<dbReference type="InterPro" id="IPR050130">
    <property type="entry name" value="ClpA_ClpB"/>
</dbReference>
<dbReference type="GO" id="GO:0008233">
    <property type="term" value="F:peptidase activity"/>
    <property type="evidence" value="ECO:0007669"/>
    <property type="project" value="UniProtKB-KW"/>
</dbReference>
<dbReference type="Gene3D" id="3.40.50.300">
    <property type="entry name" value="P-loop containing nucleotide triphosphate hydrolases"/>
    <property type="match status" value="2"/>
</dbReference>
<feature type="domain" description="Clp R" evidence="6">
    <location>
        <begin position="1"/>
        <end position="148"/>
    </location>
</feature>
<evidence type="ECO:0000256" key="3">
    <source>
        <dbReference type="ARBA" id="ARBA00022840"/>
    </source>
</evidence>
<dbReference type="SUPFAM" id="SSF81901">
    <property type="entry name" value="HCP-like"/>
    <property type="match status" value="1"/>
</dbReference>
<name>A0A7W9PH41_9NOCA</name>
<keyword evidence="7" id="KW-0378">Hydrolase</keyword>
<dbReference type="InterPro" id="IPR004176">
    <property type="entry name" value="Clp_R_N"/>
</dbReference>
<evidence type="ECO:0000259" key="6">
    <source>
        <dbReference type="PROSITE" id="PS51903"/>
    </source>
</evidence>
<evidence type="ECO:0000256" key="1">
    <source>
        <dbReference type="ARBA" id="ARBA00022737"/>
    </source>
</evidence>
<dbReference type="InterPro" id="IPR003959">
    <property type="entry name" value="ATPase_AAA_core"/>
</dbReference>
<dbReference type="Pfam" id="PF17871">
    <property type="entry name" value="AAA_lid_9"/>
    <property type="match status" value="1"/>
</dbReference>
<feature type="compositionally biased region" description="Pro residues" evidence="5">
    <location>
        <begin position="565"/>
        <end position="578"/>
    </location>
</feature>
<dbReference type="GO" id="GO:0005524">
    <property type="term" value="F:ATP binding"/>
    <property type="evidence" value="ECO:0007669"/>
    <property type="project" value="UniProtKB-KW"/>
</dbReference>
<feature type="region of interest" description="Disordered" evidence="5">
    <location>
        <begin position="556"/>
        <end position="578"/>
    </location>
</feature>
<dbReference type="Gene3D" id="1.25.40.10">
    <property type="entry name" value="Tetratricopeptide repeat domain"/>
    <property type="match status" value="1"/>
</dbReference>
<dbReference type="CDD" id="cd00009">
    <property type="entry name" value="AAA"/>
    <property type="match status" value="1"/>
</dbReference>
<dbReference type="GO" id="GO:0034605">
    <property type="term" value="P:cellular response to heat"/>
    <property type="evidence" value="ECO:0007669"/>
    <property type="project" value="TreeGrafter"/>
</dbReference>
<dbReference type="InterPro" id="IPR041546">
    <property type="entry name" value="ClpA/ClpB_AAA_lid"/>
</dbReference>
<gene>
    <name evidence="7" type="ORF">BJY24_004877</name>
</gene>
<dbReference type="AlphaFoldDB" id="A0A7W9PH41"/>
<feature type="region of interest" description="Disordered" evidence="5">
    <location>
        <begin position="418"/>
        <end position="447"/>
    </location>
</feature>
<dbReference type="GO" id="GO:0006508">
    <property type="term" value="P:proteolysis"/>
    <property type="evidence" value="ECO:0007669"/>
    <property type="project" value="UniProtKB-KW"/>
</dbReference>
<evidence type="ECO:0000256" key="4">
    <source>
        <dbReference type="PROSITE-ProRule" id="PRU01251"/>
    </source>
</evidence>
<dbReference type="InterPro" id="IPR036628">
    <property type="entry name" value="Clp_N_dom_sf"/>
</dbReference>
<dbReference type="PROSITE" id="PS51903">
    <property type="entry name" value="CLP_R"/>
    <property type="match status" value="1"/>
</dbReference>
<dbReference type="GO" id="GO:0005737">
    <property type="term" value="C:cytoplasm"/>
    <property type="evidence" value="ECO:0007669"/>
    <property type="project" value="TreeGrafter"/>
</dbReference>
<dbReference type="Pfam" id="PF00004">
    <property type="entry name" value="AAA"/>
    <property type="match status" value="1"/>
</dbReference>
<evidence type="ECO:0000256" key="2">
    <source>
        <dbReference type="ARBA" id="ARBA00022741"/>
    </source>
</evidence>
<evidence type="ECO:0000256" key="5">
    <source>
        <dbReference type="SAM" id="MobiDB-lite"/>
    </source>
</evidence>
<dbReference type="PANTHER" id="PTHR11638:SF18">
    <property type="entry name" value="HEAT SHOCK PROTEIN 104"/>
    <property type="match status" value="1"/>
</dbReference>
<dbReference type="GO" id="GO:0016887">
    <property type="term" value="F:ATP hydrolysis activity"/>
    <property type="evidence" value="ECO:0007669"/>
    <property type="project" value="InterPro"/>
</dbReference>
<keyword evidence="1 4" id="KW-0677">Repeat</keyword>
<keyword evidence="2" id="KW-0547">Nucleotide-binding</keyword>
<protein>
    <submittedName>
        <fullName evidence="7">ATP-dependent Clp protease ATP-binding subunit ClpB</fullName>
    </submittedName>
</protein>
<dbReference type="Gene3D" id="1.10.1780.10">
    <property type="entry name" value="Clp, N-terminal domain"/>
    <property type="match status" value="1"/>
</dbReference>
<reference evidence="7 8" key="1">
    <citation type="submission" date="2020-08" db="EMBL/GenBank/DDBJ databases">
        <title>Sequencing the genomes of 1000 actinobacteria strains.</title>
        <authorList>
            <person name="Klenk H.-P."/>
        </authorList>
    </citation>
    <scope>NUCLEOTIDE SEQUENCE [LARGE SCALE GENOMIC DNA]</scope>
    <source>
        <strain evidence="7 8">DSM 43582</strain>
    </source>
</reference>
<accession>A0A7W9PH41</accession>
<dbReference type="InterPro" id="IPR027417">
    <property type="entry name" value="P-loop_NTPase"/>
</dbReference>
<dbReference type="PANTHER" id="PTHR11638">
    <property type="entry name" value="ATP-DEPENDENT CLP PROTEASE"/>
    <property type="match status" value="1"/>
</dbReference>